<sequence>MQLELTDREKQIKFLKCQINENTEGTEQRERECHVTEKAMYDKIIQLKRDLVQEEQIKELQQEKLEKQKESIKDQTGHLAFKSYQTEAALTDIENRIYNKLYTKLMDDISQKFTKNTIQPNVNSKSTGKEKIPSGTESPVNVKPQKHPPVIVATGSLDMARKKVIQPGSSPLPQTKAVKNAFSTKPPLHTETEIEKTTHHLNESNDDDWKVVKSKRHNNKLPSLNRPQPLKGTNNEKQHLLKIAWRMSTLFVSGLAPEMDANRLAEYLKEKQL</sequence>
<organism evidence="3 4">
    <name type="scientific">Cryptolaemus montrouzieri</name>
    <dbReference type="NCBI Taxonomy" id="559131"/>
    <lineage>
        <taxon>Eukaryota</taxon>
        <taxon>Metazoa</taxon>
        <taxon>Ecdysozoa</taxon>
        <taxon>Arthropoda</taxon>
        <taxon>Hexapoda</taxon>
        <taxon>Insecta</taxon>
        <taxon>Pterygota</taxon>
        <taxon>Neoptera</taxon>
        <taxon>Endopterygota</taxon>
        <taxon>Coleoptera</taxon>
        <taxon>Polyphaga</taxon>
        <taxon>Cucujiformia</taxon>
        <taxon>Coccinelloidea</taxon>
        <taxon>Coccinellidae</taxon>
        <taxon>Scymninae</taxon>
        <taxon>Scymnini</taxon>
        <taxon>Cryptolaemus</taxon>
    </lineage>
</organism>
<evidence type="ECO:0000313" key="4">
    <source>
        <dbReference type="Proteomes" id="UP001516400"/>
    </source>
</evidence>
<dbReference type="AlphaFoldDB" id="A0ABD2P0N6"/>
<dbReference type="EMBL" id="JABFTP020000165">
    <property type="protein sequence ID" value="KAL3284527.1"/>
    <property type="molecule type" value="Genomic_DNA"/>
</dbReference>
<protein>
    <submittedName>
        <fullName evidence="3">Uncharacterized protein</fullName>
    </submittedName>
</protein>
<feature type="region of interest" description="Disordered" evidence="2">
    <location>
        <begin position="117"/>
        <end position="147"/>
    </location>
</feature>
<comment type="caution">
    <text evidence="3">The sequence shown here is derived from an EMBL/GenBank/DDBJ whole genome shotgun (WGS) entry which is preliminary data.</text>
</comment>
<dbReference type="Proteomes" id="UP001516400">
    <property type="component" value="Unassembled WGS sequence"/>
</dbReference>
<gene>
    <name evidence="3" type="ORF">HHI36_018685</name>
</gene>
<keyword evidence="1" id="KW-0175">Coiled coil</keyword>
<feature type="compositionally biased region" description="Polar residues" evidence="2">
    <location>
        <begin position="117"/>
        <end position="126"/>
    </location>
</feature>
<keyword evidence="4" id="KW-1185">Reference proteome</keyword>
<reference evidence="3 4" key="1">
    <citation type="journal article" date="2021" name="BMC Biol.">
        <title>Horizontally acquired antibacterial genes associated with adaptive radiation of ladybird beetles.</title>
        <authorList>
            <person name="Li H.S."/>
            <person name="Tang X.F."/>
            <person name="Huang Y.H."/>
            <person name="Xu Z.Y."/>
            <person name="Chen M.L."/>
            <person name="Du X.Y."/>
            <person name="Qiu B.Y."/>
            <person name="Chen P.T."/>
            <person name="Zhang W."/>
            <person name="Slipinski A."/>
            <person name="Escalona H.E."/>
            <person name="Waterhouse R.M."/>
            <person name="Zwick A."/>
            <person name="Pang H."/>
        </authorList>
    </citation>
    <scope>NUCLEOTIDE SEQUENCE [LARGE SCALE GENOMIC DNA]</scope>
    <source>
        <strain evidence="3">SYSU2018</strain>
    </source>
</reference>
<evidence type="ECO:0000313" key="3">
    <source>
        <dbReference type="EMBL" id="KAL3284527.1"/>
    </source>
</evidence>
<proteinExistence type="predicted"/>
<evidence type="ECO:0000256" key="1">
    <source>
        <dbReference type="SAM" id="Coils"/>
    </source>
</evidence>
<evidence type="ECO:0000256" key="2">
    <source>
        <dbReference type="SAM" id="MobiDB-lite"/>
    </source>
</evidence>
<name>A0ABD2P0N6_9CUCU</name>
<feature type="coiled-coil region" evidence="1">
    <location>
        <begin position="44"/>
        <end position="75"/>
    </location>
</feature>
<accession>A0ABD2P0N6</accession>